<dbReference type="InterPro" id="IPR029033">
    <property type="entry name" value="His_PPase_superfam"/>
</dbReference>
<gene>
    <name evidence="1" type="ORF">LCY76_02780</name>
</gene>
<dbReference type="Proteomes" id="UP001139011">
    <property type="component" value="Unassembled WGS sequence"/>
</dbReference>
<dbReference type="AlphaFoldDB" id="A0A9X1XA23"/>
<evidence type="ECO:0000313" key="2">
    <source>
        <dbReference type="Proteomes" id="UP001139011"/>
    </source>
</evidence>
<dbReference type="SUPFAM" id="SSF53254">
    <property type="entry name" value="Phosphoglycerate mutase-like"/>
    <property type="match status" value="1"/>
</dbReference>
<sequence>MRVIKVGLMRHFKVTRGYPNGFFSSEELMEWVKEYDASEIEESEIDLGGVDWKTCYSSNLSRAEKTARRAFDGEIILMKELREIPLSPFFRSKVKLPLAIHLLFIRLAWLMKHPSQSPGKEEIIRLMNETLNRIIENEGEDILIVCHGGVMMFMRKELLKRGFTGPKLGRRIEHGKVYVFEK</sequence>
<evidence type="ECO:0000313" key="1">
    <source>
        <dbReference type="EMBL" id="MCK6255548.1"/>
    </source>
</evidence>
<comment type="caution">
    <text evidence="1">The sequence shown here is derived from an EMBL/GenBank/DDBJ whole genome shotgun (WGS) entry which is preliminary data.</text>
</comment>
<protein>
    <submittedName>
        <fullName evidence="1">Histidine phosphatase family protein</fullName>
    </submittedName>
</protein>
<dbReference type="Pfam" id="PF00300">
    <property type="entry name" value="His_Phos_1"/>
    <property type="match status" value="1"/>
</dbReference>
<reference evidence="1" key="1">
    <citation type="submission" date="2021-09" db="EMBL/GenBank/DDBJ databases">
        <title>Genome analysis of Fictibacillus sp. KIGAM418 isolated from marine sediment.</title>
        <authorList>
            <person name="Seo M.-J."/>
            <person name="Cho E.-S."/>
            <person name="Hwang C.Y."/>
        </authorList>
    </citation>
    <scope>NUCLEOTIDE SEQUENCE</scope>
    <source>
        <strain evidence="1">KIGAM418</strain>
    </source>
</reference>
<dbReference type="RefSeq" id="WP_248251364.1">
    <property type="nucleotide sequence ID" value="NZ_JAIWJX010000002.1"/>
</dbReference>
<dbReference type="InterPro" id="IPR013078">
    <property type="entry name" value="His_Pase_superF_clade-1"/>
</dbReference>
<dbReference type="EMBL" id="JAIWJX010000002">
    <property type="protein sequence ID" value="MCK6255548.1"/>
    <property type="molecule type" value="Genomic_DNA"/>
</dbReference>
<accession>A0A9X1XA23</accession>
<dbReference type="Gene3D" id="3.40.50.1240">
    <property type="entry name" value="Phosphoglycerate mutase-like"/>
    <property type="match status" value="1"/>
</dbReference>
<proteinExistence type="predicted"/>
<name>A0A9X1XA23_9BACL</name>
<organism evidence="1 2">
    <name type="scientific">Fictibacillus marinisediminis</name>
    <dbReference type="NCBI Taxonomy" id="2878389"/>
    <lineage>
        <taxon>Bacteria</taxon>
        <taxon>Bacillati</taxon>
        <taxon>Bacillota</taxon>
        <taxon>Bacilli</taxon>
        <taxon>Bacillales</taxon>
        <taxon>Fictibacillaceae</taxon>
        <taxon>Fictibacillus</taxon>
    </lineage>
</organism>
<keyword evidence="2" id="KW-1185">Reference proteome</keyword>